<reference evidence="1 2" key="1">
    <citation type="submission" date="2017-07" db="EMBL/GenBank/DDBJ databases">
        <title>Leptospira spp. isolated from tropical soils.</title>
        <authorList>
            <person name="Thibeaux R."/>
            <person name="Iraola G."/>
            <person name="Ferres I."/>
            <person name="Bierque E."/>
            <person name="Girault D."/>
            <person name="Soupe-Gilbert M.-E."/>
            <person name="Picardeau M."/>
            <person name="Goarant C."/>
        </authorList>
    </citation>
    <scope>NUCLEOTIDE SEQUENCE [LARGE SCALE GENOMIC DNA]</scope>
    <source>
        <strain evidence="1 2">MCA1-C-A1</strain>
    </source>
</reference>
<dbReference type="OrthoDB" id="5297245at2"/>
<dbReference type="RefSeq" id="WP_100708280.1">
    <property type="nucleotide sequence ID" value="NZ_NPDL01000017.1"/>
</dbReference>
<dbReference type="Proteomes" id="UP000232196">
    <property type="component" value="Unassembled WGS sequence"/>
</dbReference>
<dbReference type="AlphaFoldDB" id="A0A2M9X896"/>
<name>A0A2M9X896_9LEPT</name>
<evidence type="ECO:0000313" key="1">
    <source>
        <dbReference type="EMBL" id="PJZ23917.1"/>
    </source>
</evidence>
<gene>
    <name evidence="1" type="ORF">CH357_18660</name>
</gene>
<evidence type="ECO:0000313" key="2">
    <source>
        <dbReference type="Proteomes" id="UP000232196"/>
    </source>
</evidence>
<protein>
    <submittedName>
        <fullName evidence="1">Toxin-antitoxin system, antitoxin component</fullName>
    </submittedName>
</protein>
<sequence>MKKHYDFSKGKKGVFFIKDKRDIHLPIYLDEDIEEYFSKIASSKGKDINSIINKVLKKELELQKELSI</sequence>
<organism evidence="1 2">
    <name type="scientific">Leptospira hartskeerlii</name>
    <dbReference type="NCBI Taxonomy" id="2023177"/>
    <lineage>
        <taxon>Bacteria</taxon>
        <taxon>Pseudomonadati</taxon>
        <taxon>Spirochaetota</taxon>
        <taxon>Spirochaetia</taxon>
        <taxon>Leptospirales</taxon>
        <taxon>Leptospiraceae</taxon>
        <taxon>Leptospira</taxon>
    </lineage>
</organism>
<dbReference type="EMBL" id="NPDN01000015">
    <property type="protein sequence ID" value="PJZ23917.1"/>
    <property type="molecule type" value="Genomic_DNA"/>
</dbReference>
<keyword evidence="2" id="KW-1185">Reference proteome</keyword>
<proteinExistence type="predicted"/>
<accession>A0A2M9X896</accession>
<comment type="caution">
    <text evidence="1">The sequence shown here is derived from an EMBL/GenBank/DDBJ whole genome shotgun (WGS) entry which is preliminary data.</text>
</comment>